<feature type="non-terminal residue" evidence="1">
    <location>
        <position position="249"/>
    </location>
</feature>
<protein>
    <recommendedName>
        <fullName evidence="2">Triphosphoribosyl-dephospho-CoA synthase</fullName>
    </recommendedName>
</protein>
<reference evidence="1" key="1">
    <citation type="journal article" date="2015" name="Nature">
        <title>Complex archaea that bridge the gap between prokaryotes and eukaryotes.</title>
        <authorList>
            <person name="Spang A."/>
            <person name="Saw J.H."/>
            <person name="Jorgensen S.L."/>
            <person name="Zaremba-Niedzwiedzka K."/>
            <person name="Martijn J."/>
            <person name="Lind A.E."/>
            <person name="van Eijk R."/>
            <person name="Schleper C."/>
            <person name="Guy L."/>
            <person name="Ettema T.J."/>
        </authorList>
    </citation>
    <scope>NUCLEOTIDE SEQUENCE</scope>
</reference>
<dbReference type="InterPro" id="IPR002736">
    <property type="entry name" value="CitG"/>
</dbReference>
<name>A0A0F8Z201_9ZZZZ</name>
<dbReference type="GO" id="GO:0046917">
    <property type="term" value="F:triphosphoribosyl-dephospho-CoA synthase activity"/>
    <property type="evidence" value="ECO:0007669"/>
    <property type="project" value="InterPro"/>
</dbReference>
<evidence type="ECO:0008006" key="2">
    <source>
        <dbReference type="Google" id="ProtNLM"/>
    </source>
</evidence>
<sequence>MFLEENSLKFSIKSIDDITRCLNLASLLELAGWPKPGNIHRTKDFEKTSFEHLLAGIAAIQPNFREFCERIIQYLFKDENDYKLVELGTLFYKAAENMIKWQKGGNVLLGHILILAPLVAATTVCLKTRKISFDDFINYLSRIIDGTTVMDTVNLYKAIKLCNPGGLGRIKKYDINDENSLDEIIADNINLKNIFELSKEYDLISFEYSTRFSIILDEGLPYFLNTFSTYKYINIATVNTFLFLLSKHP</sequence>
<organism evidence="1">
    <name type="scientific">marine sediment metagenome</name>
    <dbReference type="NCBI Taxonomy" id="412755"/>
    <lineage>
        <taxon>unclassified sequences</taxon>
        <taxon>metagenomes</taxon>
        <taxon>ecological metagenomes</taxon>
    </lineage>
</organism>
<dbReference type="EMBL" id="LAZR01066142">
    <property type="protein sequence ID" value="KKK54151.1"/>
    <property type="molecule type" value="Genomic_DNA"/>
</dbReference>
<accession>A0A0F8Z201</accession>
<dbReference type="GO" id="GO:0005524">
    <property type="term" value="F:ATP binding"/>
    <property type="evidence" value="ECO:0007669"/>
    <property type="project" value="InterPro"/>
</dbReference>
<proteinExistence type="predicted"/>
<comment type="caution">
    <text evidence="1">The sequence shown here is derived from an EMBL/GenBank/DDBJ whole genome shotgun (WGS) entry which is preliminary data.</text>
</comment>
<dbReference type="PANTHER" id="PTHR42280">
    <property type="entry name" value="CITG FAMILY PROTEIN"/>
    <property type="match status" value="1"/>
</dbReference>
<gene>
    <name evidence="1" type="ORF">LCGC14_3087610</name>
</gene>
<dbReference type="Pfam" id="PF01874">
    <property type="entry name" value="CitG"/>
    <property type="match status" value="1"/>
</dbReference>
<evidence type="ECO:0000313" key="1">
    <source>
        <dbReference type="EMBL" id="KKK54151.1"/>
    </source>
</evidence>
<dbReference type="AlphaFoldDB" id="A0A0F8Z201"/>
<dbReference type="Gene3D" id="1.10.4200.10">
    <property type="entry name" value="Triphosphoribosyl-dephospho-CoA protein"/>
    <property type="match status" value="1"/>
</dbReference>
<dbReference type="PANTHER" id="PTHR42280:SF1">
    <property type="entry name" value="CITG FAMILY PROTEIN"/>
    <property type="match status" value="1"/>
</dbReference>